<evidence type="ECO:0000313" key="4">
    <source>
        <dbReference type="Proteomes" id="UP000321291"/>
    </source>
</evidence>
<reference evidence="3 4" key="1">
    <citation type="journal article" date="2017" name="Int. J. Syst. Evol. Microbiol.">
        <title>Arachidicoccus ginsenosidivorans sp. nov., with ginsenoside-converting activity isolated from ginseng cultivating soil.</title>
        <authorList>
            <person name="Siddiqi M.Z."/>
            <person name="Aslam Z."/>
            <person name="Im W.T."/>
        </authorList>
    </citation>
    <scope>NUCLEOTIDE SEQUENCE [LARGE SCALE GENOMIC DNA]</scope>
    <source>
        <strain evidence="3 4">Gsoil 809</strain>
    </source>
</reference>
<gene>
    <name evidence="3" type="ORF">FSB73_02470</name>
</gene>
<feature type="domain" description="NAD(P)-binding" evidence="2">
    <location>
        <begin position="7"/>
        <end position="172"/>
    </location>
</feature>
<dbReference type="KEGG" id="agi:FSB73_02470"/>
<evidence type="ECO:0000256" key="1">
    <source>
        <dbReference type="ARBA" id="ARBA00022857"/>
    </source>
</evidence>
<sequence>MKIVVIGGTGLIGSKLTAKLKALDHEVIVAVPSKGVNTLTGEGLNEAFTGADIVVDLANSPNFEDEVAMHFFKTAGANIFAAEKKAGVGYHIALSVVGTSRLLASGYFRAKLEQEKIIESSGIPYTIVHATQFYEFMPAIVGSATSGEEVRVPPAAFQPIAAQDVAEILKDIVLGAPQNKIVEIAGPERGPQDEFVKTYMQATGDKRKLLRDVHALYFGISLNDESLVPAADPKPRLGKIRFIDWLAQQNGKQGNQKSKK</sequence>
<dbReference type="EMBL" id="CP042434">
    <property type="protein sequence ID" value="QEC70723.1"/>
    <property type="molecule type" value="Genomic_DNA"/>
</dbReference>
<dbReference type="SUPFAM" id="SSF51735">
    <property type="entry name" value="NAD(P)-binding Rossmann-fold domains"/>
    <property type="match status" value="1"/>
</dbReference>
<protein>
    <submittedName>
        <fullName evidence="3">SDR family oxidoreductase</fullName>
    </submittedName>
</protein>
<dbReference type="InterPro" id="IPR016040">
    <property type="entry name" value="NAD(P)-bd_dom"/>
</dbReference>
<dbReference type="Proteomes" id="UP000321291">
    <property type="component" value="Chromosome"/>
</dbReference>
<name>A0A5B8VHS2_9BACT</name>
<dbReference type="AlphaFoldDB" id="A0A5B8VHS2"/>
<dbReference type="Pfam" id="PF13460">
    <property type="entry name" value="NAD_binding_10"/>
    <property type="match status" value="1"/>
</dbReference>
<proteinExistence type="predicted"/>
<accession>A0A5B8VHS2</accession>
<dbReference type="RefSeq" id="WP_146779984.1">
    <property type="nucleotide sequence ID" value="NZ_CP042434.1"/>
</dbReference>
<evidence type="ECO:0000259" key="2">
    <source>
        <dbReference type="Pfam" id="PF13460"/>
    </source>
</evidence>
<keyword evidence="1" id="KW-0521">NADP</keyword>
<dbReference type="Gene3D" id="3.40.50.720">
    <property type="entry name" value="NAD(P)-binding Rossmann-like Domain"/>
    <property type="match status" value="1"/>
</dbReference>
<dbReference type="PANTHER" id="PTHR42748">
    <property type="entry name" value="NITROGEN METABOLITE REPRESSION PROTEIN NMRA FAMILY MEMBER"/>
    <property type="match status" value="1"/>
</dbReference>
<keyword evidence="4" id="KW-1185">Reference proteome</keyword>
<dbReference type="PANTHER" id="PTHR42748:SF3">
    <property type="entry name" value="BLL4366 PROTEIN"/>
    <property type="match status" value="1"/>
</dbReference>
<organism evidence="3 4">
    <name type="scientific">Arachidicoccus ginsenosidivorans</name>
    <dbReference type="NCBI Taxonomy" id="496057"/>
    <lineage>
        <taxon>Bacteria</taxon>
        <taxon>Pseudomonadati</taxon>
        <taxon>Bacteroidota</taxon>
        <taxon>Chitinophagia</taxon>
        <taxon>Chitinophagales</taxon>
        <taxon>Chitinophagaceae</taxon>
        <taxon>Arachidicoccus</taxon>
    </lineage>
</organism>
<evidence type="ECO:0000313" key="3">
    <source>
        <dbReference type="EMBL" id="QEC70723.1"/>
    </source>
</evidence>
<dbReference type="OrthoDB" id="9771302at2"/>
<dbReference type="InterPro" id="IPR036291">
    <property type="entry name" value="NAD(P)-bd_dom_sf"/>
</dbReference>
<dbReference type="InterPro" id="IPR051164">
    <property type="entry name" value="NmrA-like_oxidored"/>
</dbReference>